<comment type="caution">
    <text evidence="1">The sequence shown here is derived from an EMBL/GenBank/DDBJ whole genome shotgun (WGS) entry which is preliminary data.</text>
</comment>
<reference evidence="1" key="1">
    <citation type="submission" date="2016-10" db="EMBL/GenBank/DDBJ databases">
        <title>Sequence of Gallionella enrichment culture.</title>
        <authorList>
            <person name="Poehlein A."/>
            <person name="Muehling M."/>
            <person name="Daniel R."/>
        </authorList>
    </citation>
    <scope>NUCLEOTIDE SEQUENCE</scope>
</reference>
<gene>
    <name evidence="1" type="ORF">GALL_261570</name>
</gene>
<name>A0A1J5RIR0_9ZZZZ</name>
<protein>
    <submittedName>
        <fullName evidence="1">Uncharacterized protein</fullName>
    </submittedName>
</protein>
<sequence length="169" mass="19203">MSTWYYLIAVRRVTNFTSRRSQVFQLFRTQPLRFSKVRPATHRCLSKHPHLSVVWLLKNFSRRLFGAAFPLLFGNCLAARGRIIQSSEARSTLLQKNLSFFAKRFHGTPIQASVTRANLRLPTCSTTVSPAFRTRLLSASFSPFRRTPPCSIMRSAAEVLATSSACFMI</sequence>
<evidence type="ECO:0000313" key="1">
    <source>
        <dbReference type="EMBL" id="OIQ91879.1"/>
    </source>
</evidence>
<dbReference type="AlphaFoldDB" id="A0A1J5RIR0"/>
<dbReference type="EMBL" id="MLJW01000246">
    <property type="protein sequence ID" value="OIQ91879.1"/>
    <property type="molecule type" value="Genomic_DNA"/>
</dbReference>
<proteinExistence type="predicted"/>
<accession>A0A1J5RIR0</accession>
<organism evidence="1">
    <name type="scientific">mine drainage metagenome</name>
    <dbReference type="NCBI Taxonomy" id="410659"/>
    <lineage>
        <taxon>unclassified sequences</taxon>
        <taxon>metagenomes</taxon>
        <taxon>ecological metagenomes</taxon>
    </lineage>
</organism>